<organism evidence="2 3">
    <name type="scientific">Amylolactobacillus amylotrophicus DSM 20534</name>
    <dbReference type="NCBI Taxonomy" id="1423722"/>
    <lineage>
        <taxon>Bacteria</taxon>
        <taxon>Bacillati</taxon>
        <taxon>Bacillota</taxon>
        <taxon>Bacilli</taxon>
        <taxon>Lactobacillales</taxon>
        <taxon>Lactobacillaceae</taxon>
        <taxon>Amylolactobacillus</taxon>
    </lineage>
</organism>
<dbReference type="InterPro" id="IPR012337">
    <property type="entry name" value="RNaseH-like_sf"/>
</dbReference>
<comment type="caution">
    <text evidence="2">The sequence shown here is derived from an EMBL/GenBank/DDBJ whole genome shotgun (WGS) entry which is preliminary data.</text>
</comment>
<reference evidence="2 3" key="1">
    <citation type="journal article" date="2015" name="Genome Announc.">
        <title>Expanding the biotechnology potential of lactobacilli through comparative genomics of 213 strains and associated genera.</title>
        <authorList>
            <person name="Sun Z."/>
            <person name="Harris H.M."/>
            <person name="McCann A."/>
            <person name="Guo C."/>
            <person name="Argimon S."/>
            <person name="Zhang W."/>
            <person name="Yang X."/>
            <person name="Jeffery I.B."/>
            <person name="Cooney J.C."/>
            <person name="Kagawa T.F."/>
            <person name="Liu W."/>
            <person name="Song Y."/>
            <person name="Salvetti E."/>
            <person name="Wrobel A."/>
            <person name="Rasinkangas P."/>
            <person name="Parkhill J."/>
            <person name="Rea M.C."/>
            <person name="O'Sullivan O."/>
            <person name="Ritari J."/>
            <person name="Douillard F.P."/>
            <person name="Paul Ross R."/>
            <person name="Yang R."/>
            <person name="Briner A.E."/>
            <person name="Felis G.E."/>
            <person name="de Vos W.M."/>
            <person name="Barrangou R."/>
            <person name="Klaenhammer T.R."/>
            <person name="Caufield P.W."/>
            <person name="Cui Y."/>
            <person name="Zhang H."/>
            <person name="O'Toole P.W."/>
        </authorList>
    </citation>
    <scope>NUCLEOTIDE SEQUENCE [LARGE SCALE GENOMIC DNA]</scope>
    <source>
        <strain evidence="2 3">DSM 20534</strain>
    </source>
</reference>
<evidence type="ECO:0000259" key="1">
    <source>
        <dbReference type="PROSITE" id="PS50994"/>
    </source>
</evidence>
<dbReference type="Gene3D" id="3.30.420.10">
    <property type="entry name" value="Ribonuclease H-like superfamily/Ribonuclease H"/>
    <property type="match status" value="1"/>
</dbReference>
<gene>
    <name evidence="2" type="ORF">FC62_GL000927</name>
</gene>
<keyword evidence="3" id="KW-1185">Reference proteome</keyword>
<dbReference type="RefSeq" id="WP_082611537.1">
    <property type="nucleotide sequence ID" value="NZ_AZCV01000002.1"/>
</dbReference>
<dbReference type="InterPro" id="IPR001584">
    <property type="entry name" value="Integrase_cat-core"/>
</dbReference>
<dbReference type="PANTHER" id="PTHR46889">
    <property type="entry name" value="TRANSPOSASE INSF FOR INSERTION SEQUENCE IS3B-RELATED"/>
    <property type="match status" value="1"/>
</dbReference>
<dbReference type="InterPro" id="IPR036397">
    <property type="entry name" value="RNaseH_sf"/>
</dbReference>
<sequence length="239" mass="27941">MGYRPLTQLVNKLRETREELPVNHKRVLRIMFQNDLLSHSYKKKTAKYSSYEGSQGGECKNHIKGRFSTDRPLQKIGTDVTEARFGSQTTDERIYISLFTDFFSGEILSYSTSLHPNTEFVLESLNPVLEMVKDVPYKTTIHSDQGTQYQSGKYHSALKKYKVKQSMSRKSSPCDNAPTESLIHQLKVGTVLNHRYKTQQDLEQAISNWVNYYNYKRIRQSNNWQTPNEMRNMYIQKYA</sequence>
<name>A0A0R1H5V8_9LACO</name>
<dbReference type="InterPro" id="IPR048020">
    <property type="entry name" value="Transpos_IS3"/>
</dbReference>
<dbReference type="PANTHER" id="PTHR46889:SF4">
    <property type="entry name" value="TRANSPOSASE INSO FOR INSERTION SEQUENCE ELEMENT IS911B-RELATED"/>
    <property type="match status" value="1"/>
</dbReference>
<dbReference type="AlphaFoldDB" id="A0A0R1H5V8"/>
<dbReference type="Proteomes" id="UP000050909">
    <property type="component" value="Unassembled WGS sequence"/>
</dbReference>
<accession>A0A0R1H5V8</accession>
<dbReference type="PATRIC" id="fig|1423722.3.peg.943"/>
<dbReference type="EMBL" id="AZCV01000002">
    <property type="protein sequence ID" value="KRK38151.1"/>
    <property type="molecule type" value="Genomic_DNA"/>
</dbReference>
<dbReference type="Pfam" id="PF00665">
    <property type="entry name" value="rve"/>
    <property type="match status" value="1"/>
</dbReference>
<dbReference type="Pfam" id="PF13333">
    <property type="entry name" value="rve_2"/>
    <property type="match status" value="1"/>
</dbReference>
<dbReference type="SUPFAM" id="SSF53098">
    <property type="entry name" value="Ribonuclease H-like"/>
    <property type="match status" value="1"/>
</dbReference>
<evidence type="ECO:0000313" key="2">
    <source>
        <dbReference type="EMBL" id="KRK38151.1"/>
    </source>
</evidence>
<feature type="domain" description="Integrase catalytic" evidence="1">
    <location>
        <begin position="68"/>
        <end position="235"/>
    </location>
</feature>
<dbReference type="PROSITE" id="PS50994">
    <property type="entry name" value="INTEGRASE"/>
    <property type="match status" value="1"/>
</dbReference>
<evidence type="ECO:0000313" key="3">
    <source>
        <dbReference type="Proteomes" id="UP000050909"/>
    </source>
</evidence>
<dbReference type="GO" id="GO:0003676">
    <property type="term" value="F:nucleic acid binding"/>
    <property type="evidence" value="ECO:0007669"/>
    <property type="project" value="InterPro"/>
</dbReference>
<dbReference type="GO" id="GO:0015074">
    <property type="term" value="P:DNA integration"/>
    <property type="evidence" value="ECO:0007669"/>
    <property type="project" value="InterPro"/>
</dbReference>
<dbReference type="NCBIfam" id="NF033516">
    <property type="entry name" value="transpos_IS3"/>
    <property type="match status" value="1"/>
</dbReference>
<proteinExistence type="predicted"/>
<protein>
    <submittedName>
        <fullName evidence="2">Integrase core domain protein</fullName>
    </submittedName>
</protein>
<dbReference type="InterPro" id="IPR050900">
    <property type="entry name" value="Transposase_IS3/IS150/IS904"/>
</dbReference>